<name>A0ABD0NMU2_CIRMR</name>
<dbReference type="PROSITE" id="PS51307">
    <property type="entry name" value="ASD2"/>
    <property type="match status" value="1"/>
</dbReference>
<dbReference type="PANTHER" id="PTHR15012:SF33">
    <property type="entry name" value="PROTEIN SHROOM3"/>
    <property type="match status" value="1"/>
</dbReference>
<dbReference type="Proteomes" id="UP001529510">
    <property type="component" value="Unassembled WGS sequence"/>
</dbReference>
<evidence type="ECO:0000256" key="3">
    <source>
        <dbReference type="ARBA" id="ARBA00022490"/>
    </source>
</evidence>
<feature type="compositionally biased region" description="Basic and acidic residues" evidence="5">
    <location>
        <begin position="67"/>
        <end position="84"/>
    </location>
</feature>
<comment type="similarity">
    <text evidence="2">Belongs to the shroom family.</text>
</comment>
<feature type="domain" description="ASD2" evidence="6">
    <location>
        <begin position="1"/>
        <end position="75"/>
    </location>
</feature>
<sequence>QLCSQQEDARELKENLDRRSRVVLDILAGYLSGPQLHDYQRYIRIKPALLIRQRHLDELIRQGEEQVQRLEETLPPESHPKNTDPHCFNSTHSPRPTTVTSL</sequence>
<evidence type="ECO:0000313" key="7">
    <source>
        <dbReference type="EMBL" id="KAL0163283.1"/>
    </source>
</evidence>
<protein>
    <recommendedName>
        <fullName evidence="6">ASD2 domain-containing protein</fullName>
    </recommendedName>
</protein>
<evidence type="ECO:0000256" key="4">
    <source>
        <dbReference type="ARBA" id="ARBA00023212"/>
    </source>
</evidence>
<dbReference type="Gene3D" id="6.10.250.3120">
    <property type="match status" value="1"/>
</dbReference>
<accession>A0ABD0NMU2</accession>
<dbReference type="InterPro" id="IPR014799">
    <property type="entry name" value="ASD2_dom"/>
</dbReference>
<dbReference type="GO" id="GO:0005856">
    <property type="term" value="C:cytoskeleton"/>
    <property type="evidence" value="ECO:0007669"/>
    <property type="project" value="UniProtKB-SubCell"/>
</dbReference>
<reference evidence="7 8" key="1">
    <citation type="submission" date="2024-05" db="EMBL/GenBank/DDBJ databases">
        <title>Genome sequencing and assembly of Indian major carp, Cirrhinus mrigala (Hamilton, 1822).</title>
        <authorList>
            <person name="Mohindra V."/>
            <person name="Chowdhury L.M."/>
            <person name="Lal K."/>
            <person name="Jena J.K."/>
        </authorList>
    </citation>
    <scope>NUCLEOTIDE SEQUENCE [LARGE SCALE GENOMIC DNA]</scope>
    <source>
        <strain evidence="7">CM1030</strain>
        <tissue evidence="7">Blood</tissue>
    </source>
</reference>
<dbReference type="AlphaFoldDB" id="A0ABD0NMU2"/>
<keyword evidence="3" id="KW-0963">Cytoplasm</keyword>
<proteinExistence type="inferred from homology"/>
<evidence type="ECO:0000259" key="6">
    <source>
        <dbReference type="PROSITE" id="PS51307"/>
    </source>
</evidence>
<evidence type="ECO:0000256" key="2">
    <source>
        <dbReference type="ARBA" id="ARBA00006469"/>
    </source>
</evidence>
<gene>
    <name evidence="7" type="ORF">M9458_042679</name>
</gene>
<feature type="region of interest" description="Disordered" evidence="5">
    <location>
        <begin position="67"/>
        <end position="102"/>
    </location>
</feature>
<dbReference type="PANTHER" id="PTHR15012">
    <property type="entry name" value="APICAL PROTEIN/SHROOM-RELATED"/>
    <property type="match status" value="1"/>
</dbReference>
<keyword evidence="8" id="KW-1185">Reference proteome</keyword>
<comment type="caution">
    <text evidence="7">The sequence shown here is derived from an EMBL/GenBank/DDBJ whole genome shotgun (WGS) entry which is preliminary data.</text>
</comment>
<keyword evidence="4" id="KW-0206">Cytoskeleton</keyword>
<comment type="subcellular location">
    <subcellularLocation>
        <location evidence="1">Cytoplasm</location>
        <location evidence="1">Cytoskeleton</location>
    </subcellularLocation>
</comment>
<dbReference type="EMBL" id="JAMKFB020000021">
    <property type="protein sequence ID" value="KAL0163283.1"/>
    <property type="molecule type" value="Genomic_DNA"/>
</dbReference>
<feature type="compositionally biased region" description="Polar residues" evidence="5">
    <location>
        <begin position="88"/>
        <end position="102"/>
    </location>
</feature>
<dbReference type="Pfam" id="PF08687">
    <property type="entry name" value="ASD2"/>
    <property type="match status" value="1"/>
</dbReference>
<evidence type="ECO:0000313" key="8">
    <source>
        <dbReference type="Proteomes" id="UP001529510"/>
    </source>
</evidence>
<evidence type="ECO:0000256" key="1">
    <source>
        <dbReference type="ARBA" id="ARBA00004245"/>
    </source>
</evidence>
<feature type="non-terminal residue" evidence="7">
    <location>
        <position position="1"/>
    </location>
</feature>
<evidence type="ECO:0000256" key="5">
    <source>
        <dbReference type="SAM" id="MobiDB-lite"/>
    </source>
</evidence>
<organism evidence="7 8">
    <name type="scientific">Cirrhinus mrigala</name>
    <name type="common">Mrigala</name>
    <dbReference type="NCBI Taxonomy" id="683832"/>
    <lineage>
        <taxon>Eukaryota</taxon>
        <taxon>Metazoa</taxon>
        <taxon>Chordata</taxon>
        <taxon>Craniata</taxon>
        <taxon>Vertebrata</taxon>
        <taxon>Euteleostomi</taxon>
        <taxon>Actinopterygii</taxon>
        <taxon>Neopterygii</taxon>
        <taxon>Teleostei</taxon>
        <taxon>Ostariophysi</taxon>
        <taxon>Cypriniformes</taxon>
        <taxon>Cyprinidae</taxon>
        <taxon>Labeoninae</taxon>
        <taxon>Labeonini</taxon>
        <taxon>Cirrhinus</taxon>
    </lineage>
</organism>
<dbReference type="InterPro" id="IPR027685">
    <property type="entry name" value="Shroom_fam"/>
</dbReference>